<dbReference type="InterPro" id="IPR001680">
    <property type="entry name" value="WD40_rpt"/>
</dbReference>
<evidence type="ECO:0000313" key="11">
    <source>
        <dbReference type="EMBL" id="CAI9102541.1"/>
    </source>
</evidence>
<dbReference type="InterPro" id="IPR020472">
    <property type="entry name" value="WD40_PAC1"/>
</dbReference>
<feature type="repeat" description="WD" evidence="9">
    <location>
        <begin position="265"/>
        <end position="306"/>
    </location>
</feature>
<evidence type="ECO:0000256" key="6">
    <source>
        <dbReference type="ARBA" id="ARBA00023242"/>
    </source>
</evidence>
<evidence type="ECO:0000313" key="12">
    <source>
        <dbReference type="Proteomes" id="UP001161247"/>
    </source>
</evidence>
<accession>A0AAV1D4V3</accession>
<dbReference type="PROSITE" id="PS00678">
    <property type="entry name" value="WD_REPEATS_1"/>
    <property type="match status" value="1"/>
</dbReference>
<dbReference type="Gene3D" id="2.130.10.10">
    <property type="entry name" value="YVTN repeat-like/Quinoprotein amine dehydrogenase"/>
    <property type="match status" value="1"/>
</dbReference>
<dbReference type="Pfam" id="PF00400">
    <property type="entry name" value="WD40"/>
    <property type="match status" value="5"/>
</dbReference>
<evidence type="ECO:0000256" key="5">
    <source>
        <dbReference type="ARBA" id="ARBA00023187"/>
    </source>
</evidence>
<feature type="domain" description="CTLH" evidence="10">
    <location>
        <begin position="42"/>
        <end position="94"/>
    </location>
</feature>
<dbReference type="GO" id="GO:0000398">
    <property type="term" value="P:mRNA splicing, via spliceosome"/>
    <property type="evidence" value="ECO:0007669"/>
    <property type="project" value="InterPro"/>
</dbReference>
<dbReference type="InterPro" id="IPR006595">
    <property type="entry name" value="CTLH_C"/>
</dbReference>
<evidence type="ECO:0000256" key="1">
    <source>
        <dbReference type="ARBA" id="ARBA00004324"/>
    </source>
</evidence>
<comment type="subcellular location">
    <subcellularLocation>
        <location evidence="1">Nucleus speckle</location>
    </subcellularLocation>
</comment>
<dbReference type="InterPro" id="IPR015943">
    <property type="entry name" value="WD40/YVTN_repeat-like_dom_sf"/>
</dbReference>
<dbReference type="Proteomes" id="UP001161247">
    <property type="component" value="Chromosome 4"/>
</dbReference>
<feature type="repeat" description="WD" evidence="9">
    <location>
        <begin position="225"/>
        <end position="254"/>
    </location>
</feature>
<comment type="similarity">
    <text evidence="7">Belongs to the WD repeat SMU1 family.</text>
</comment>
<dbReference type="SMART" id="SM00320">
    <property type="entry name" value="WD40"/>
    <property type="match status" value="6"/>
</dbReference>
<dbReference type="Pfam" id="PF17814">
    <property type="entry name" value="LisH_TPL"/>
    <property type="match status" value="1"/>
</dbReference>
<dbReference type="SUPFAM" id="SSF50978">
    <property type="entry name" value="WD40 repeat-like"/>
    <property type="match status" value="1"/>
</dbReference>
<name>A0AAV1D4V3_OLDCO</name>
<gene>
    <name evidence="11" type="ORF">OLC1_LOCUS11874</name>
</gene>
<organism evidence="11 12">
    <name type="scientific">Oldenlandia corymbosa var. corymbosa</name>
    <dbReference type="NCBI Taxonomy" id="529605"/>
    <lineage>
        <taxon>Eukaryota</taxon>
        <taxon>Viridiplantae</taxon>
        <taxon>Streptophyta</taxon>
        <taxon>Embryophyta</taxon>
        <taxon>Tracheophyta</taxon>
        <taxon>Spermatophyta</taxon>
        <taxon>Magnoliopsida</taxon>
        <taxon>eudicotyledons</taxon>
        <taxon>Gunneridae</taxon>
        <taxon>Pentapetalae</taxon>
        <taxon>asterids</taxon>
        <taxon>lamiids</taxon>
        <taxon>Gentianales</taxon>
        <taxon>Rubiaceae</taxon>
        <taxon>Rubioideae</taxon>
        <taxon>Spermacoceae</taxon>
        <taxon>Hedyotis-Oldenlandia complex</taxon>
        <taxon>Oldenlandia</taxon>
    </lineage>
</organism>
<dbReference type="GO" id="GO:0016607">
    <property type="term" value="C:nuclear speck"/>
    <property type="evidence" value="ECO:0007669"/>
    <property type="project" value="UniProtKB-SubCell"/>
</dbReference>
<proteinExistence type="inferred from homology"/>
<sequence length="522" mass="58989">MASTLEIDAQDVVKLFLQFCKENSLPHTFQTLQNECRVSLNSVDNLETFMADVSSGRWESVIPHLSQLNLPRNLLEDLYEQIVLEMIELQETDTARAVLRQTQVLAFMKQDQPDRYLRLERLLVRPYFDPRELYPEHSSKEKRRGEIARALSEYVSVIPPSRLTVVIGQALKWQQHQGLIPAGTQFDLLRGMAAMRTKDSEDKHPTTLVRVIKFGKTNYPQCCQFSPDGQFLVSGSSDGLIEVWDGLTGKLLTQDHFRYQANGDFMIHNDAVHCLAFSRDSEMLASGSEDGKVKIWRIRSGQCLRRLERAHSQGVTSVSFSRDGTQILSASPDGTARIHGLKSGRMLKEFRGHASFVNDARFAADGNHIITASSDFTVKVWDVRNAECLRTFKPPPLSLNGGGDVALNSVHHFPKNPDDHIVVCNRSSYVYIMTLKGQVVKSFFSGKREGGDFVAACVSPKGEYIYCVGEDNKMYCFNYQLGTLEYLLPIHEKKEVMAIAHHPHRNLVATCSKDCTMKLWEP</sequence>
<dbReference type="PROSITE" id="PS50897">
    <property type="entry name" value="CTLH"/>
    <property type="match status" value="1"/>
</dbReference>
<keyword evidence="4" id="KW-0677">Repeat</keyword>
<evidence type="ECO:0000256" key="8">
    <source>
        <dbReference type="ARBA" id="ARBA00026184"/>
    </source>
</evidence>
<dbReference type="InterPro" id="IPR019775">
    <property type="entry name" value="WD40_repeat_CS"/>
</dbReference>
<dbReference type="InterPro" id="IPR006594">
    <property type="entry name" value="LisH"/>
</dbReference>
<dbReference type="CDD" id="cd00200">
    <property type="entry name" value="WD40"/>
    <property type="match status" value="1"/>
</dbReference>
<dbReference type="InterPro" id="IPR054532">
    <property type="entry name" value="TPL_SMU1_LisH-like"/>
</dbReference>
<dbReference type="SMART" id="SM00668">
    <property type="entry name" value="CTLH"/>
    <property type="match status" value="1"/>
</dbReference>
<evidence type="ECO:0000259" key="10">
    <source>
        <dbReference type="PROSITE" id="PS50897"/>
    </source>
</evidence>
<dbReference type="PROSITE" id="PS50082">
    <property type="entry name" value="WD_REPEATS_2"/>
    <property type="match status" value="5"/>
</dbReference>
<feature type="repeat" description="WD" evidence="9">
    <location>
        <begin position="308"/>
        <end position="349"/>
    </location>
</feature>
<evidence type="ECO:0000256" key="3">
    <source>
        <dbReference type="ARBA" id="ARBA00022664"/>
    </source>
</evidence>
<feature type="repeat" description="WD" evidence="9">
    <location>
        <begin position="350"/>
        <end position="391"/>
    </location>
</feature>
<dbReference type="InterPro" id="IPR036322">
    <property type="entry name" value="WD40_repeat_dom_sf"/>
</dbReference>
<keyword evidence="2 9" id="KW-0853">WD repeat</keyword>
<evidence type="ECO:0000256" key="7">
    <source>
        <dbReference type="ARBA" id="ARBA00025801"/>
    </source>
</evidence>
<keyword evidence="3" id="KW-0507">mRNA processing</keyword>
<feature type="repeat" description="WD" evidence="9">
    <location>
        <begin position="496"/>
        <end position="522"/>
    </location>
</feature>
<keyword evidence="12" id="KW-1185">Reference proteome</keyword>
<dbReference type="InterPro" id="IPR045184">
    <property type="entry name" value="SMU1"/>
</dbReference>
<protein>
    <recommendedName>
        <fullName evidence="8">WD40 repeat-containing protein SMU1</fullName>
    </recommendedName>
</protein>
<keyword evidence="6" id="KW-0539">Nucleus</keyword>
<dbReference type="PROSITE" id="PS50294">
    <property type="entry name" value="WD_REPEATS_REGION"/>
    <property type="match status" value="4"/>
</dbReference>
<evidence type="ECO:0000256" key="9">
    <source>
        <dbReference type="PROSITE-ProRule" id="PRU00221"/>
    </source>
</evidence>
<reference evidence="11" key="1">
    <citation type="submission" date="2023-03" db="EMBL/GenBank/DDBJ databases">
        <authorList>
            <person name="Julca I."/>
        </authorList>
    </citation>
    <scope>NUCLEOTIDE SEQUENCE</scope>
</reference>
<evidence type="ECO:0000256" key="4">
    <source>
        <dbReference type="ARBA" id="ARBA00022737"/>
    </source>
</evidence>
<dbReference type="PRINTS" id="PR00320">
    <property type="entry name" value="GPROTEINBRPT"/>
</dbReference>
<dbReference type="AlphaFoldDB" id="A0AAV1D4V3"/>
<keyword evidence="5" id="KW-0508">mRNA splicing</keyword>
<dbReference type="PROSITE" id="PS50896">
    <property type="entry name" value="LISH"/>
    <property type="match status" value="1"/>
</dbReference>
<dbReference type="EMBL" id="OX459121">
    <property type="protein sequence ID" value="CAI9102541.1"/>
    <property type="molecule type" value="Genomic_DNA"/>
</dbReference>
<evidence type="ECO:0000256" key="2">
    <source>
        <dbReference type="ARBA" id="ARBA00022574"/>
    </source>
</evidence>
<dbReference type="PANTHER" id="PTHR22848">
    <property type="entry name" value="WD40 REPEAT PROTEIN"/>
    <property type="match status" value="1"/>
</dbReference>